<accession>Q7X9A5</accession>
<name>Q7X9A5_GRIJA</name>
<sequence>TREIAKGLDVLARDLYHRTASRFTRAVPAPLRGFVSAPSRTGSLPLPFLLSAPDAFFALPPVSDEERTYLDNLRELVEWVLLDGAANRGLSGNALREMVPDIVKKSSILGGQVVGKMGETVVRRFFDDLLRGGGEVVAGRRRISLS</sequence>
<feature type="non-terminal residue" evidence="1">
    <location>
        <position position="146"/>
    </location>
</feature>
<protein>
    <submittedName>
        <fullName evidence="1">Acyl-coA dehydrogenase-like protein</fullName>
    </submittedName>
</protein>
<proteinExistence type="evidence at transcript level"/>
<organism evidence="1">
    <name type="scientific">Griffithsia japonica</name>
    <name type="common">Red alga</name>
    <dbReference type="NCBI Taxonomy" id="83288"/>
    <lineage>
        <taxon>Eukaryota</taxon>
        <taxon>Rhodophyta</taxon>
        <taxon>Florideophyceae</taxon>
        <taxon>Rhodymeniophycidae</taxon>
        <taxon>Ceramiales</taxon>
        <taxon>Ceramiaceae</taxon>
        <taxon>Griffithsia</taxon>
    </lineage>
</organism>
<reference evidence="1" key="1">
    <citation type="submission" date="2002-06" db="EMBL/GenBank/DDBJ databases">
        <authorList>
            <person name="Liu C.L."/>
            <person name="Lee Y.K."/>
            <person name="Lee H.K."/>
        </authorList>
    </citation>
    <scope>NUCLEOTIDE SEQUENCE</scope>
</reference>
<dbReference type="AlphaFoldDB" id="Q7X9A5"/>
<feature type="non-terminal residue" evidence="1">
    <location>
        <position position="1"/>
    </location>
</feature>
<dbReference type="EMBL" id="AY123139">
    <property type="protein sequence ID" value="AAM94011.1"/>
    <property type="molecule type" value="mRNA"/>
</dbReference>
<evidence type="ECO:0000313" key="1">
    <source>
        <dbReference type="EMBL" id="AAM94011.1"/>
    </source>
</evidence>